<comment type="similarity">
    <text evidence="2">Belongs to the TCTP family.</text>
</comment>
<reference evidence="5" key="1">
    <citation type="submission" date="2025-08" db="UniProtKB">
        <authorList>
            <consortium name="Ensembl"/>
        </authorList>
    </citation>
    <scope>IDENTIFICATION</scope>
</reference>
<organism evidence="5 6">
    <name type="scientific">Monopterus albus</name>
    <name type="common">Swamp eel</name>
    <dbReference type="NCBI Taxonomy" id="43700"/>
    <lineage>
        <taxon>Eukaryota</taxon>
        <taxon>Metazoa</taxon>
        <taxon>Chordata</taxon>
        <taxon>Craniata</taxon>
        <taxon>Vertebrata</taxon>
        <taxon>Euteleostomi</taxon>
        <taxon>Actinopterygii</taxon>
        <taxon>Neopterygii</taxon>
        <taxon>Teleostei</taxon>
        <taxon>Neoteleostei</taxon>
        <taxon>Acanthomorphata</taxon>
        <taxon>Anabantaria</taxon>
        <taxon>Synbranchiformes</taxon>
        <taxon>Synbranchidae</taxon>
        <taxon>Monopterus</taxon>
    </lineage>
</organism>
<dbReference type="GO" id="GO:0005737">
    <property type="term" value="C:cytoplasm"/>
    <property type="evidence" value="ECO:0007669"/>
    <property type="project" value="TreeGrafter"/>
</dbReference>
<dbReference type="Proteomes" id="UP000261600">
    <property type="component" value="Unplaced"/>
</dbReference>
<dbReference type="InterPro" id="IPR018105">
    <property type="entry name" value="Translational_control_tumour_p"/>
</dbReference>
<evidence type="ECO:0000313" key="5">
    <source>
        <dbReference type="Ensembl" id="ENSMALP00000006330.1"/>
    </source>
</evidence>
<protein>
    <recommendedName>
        <fullName evidence="1">Translationally-controlled tumor protein homolog</fullName>
    </recommendedName>
</protein>
<dbReference type="GeneID" id="109968301"/>
<dbReference type="PROSITE" id="PS51797">
    <property type="entry name" value="TCTP_3"/>
    <property type="match status" value="1"/>
</dbReference>
<evidence type="ECO:0000313" key="6">
    <source>
        <dbReference type="Proteomes" id="UP000261600"/>
    </source>
</evidence>
<dbReference type="Gene3D" id="2.170.150.10">
    <property type="entry name" value="Metal Binding Protein, Guanine Nucleotide Exchange Factor, Chain A"/>
    <property type="match status" value="1"/>
</dbReference>
<reference evidence="5" key="2">
    <citation type="submission" date="2025-09" db="UniProtKB">
        <authorList>
            <consortium name="Ensembl"/>
        </authorList>
    </citation>
    <scope>IDENTIFICATION</scope>
</reference>
<name>A0A3Q3Q7P4_MONAL</name>
<dbReference type="KEGG" id="malb:109968301"/>
<dbReference type="PANTHER" id="PTHR11991:SF0">
    <property type="entry name" value="TRANSLATIONALLY-CONTROLLED TUMOR PROTEIN"/>
    <property type="match status" value="1"/>
</dbReference>
<dbReference type="PRINTS" id="PR01653">
    <property type="entry name" value="TCTPROTEIN"/>
</dbReference>
<feature type="region of interest" description="Disordered" evidence="3">
    <location>
        <begin position="40"/>
        <end position="59"/>
    </location>
</feature>
<dbReference type="CTD" id="7178"/>
<dbReference type="InterPro" id="IPR018103">
    <property type="entry name" value="Translation_control_tumour_CS"/>
</dbReference>
<dbReference type="Pfam" id="PF00838">
    <property type="entry name" value="TCTP"/>
    <property type="match status" value="1"/>
</dbReference>
<evidence type="ECO:0000256" key="1">
    <source>
        <dbReference type="ARBA" id="ARBA00014759"/>
    </source>
</evidence>
<evidence type="ECO:0000259" key="4">
    <source>
        <dbReference type="PROSITE" id="PS51797"/>
    </source>
</evidence>
<dbReference type="Ensembl" id="ENSMALT00000006466.1">
    <property type="protein sequence ID" value="ENSMALP00000006330.1"/>
    <property type="gene ID" value="ENSMALG00000004524.1"/>
</dbReference>
<dbReference type="SUPFAM" id="SSF51316">
    <property type="entry name" value="Mss4-like"/>
    <property type="match status" value="1"/>
</dbReference>
<accession>A0A3Q3Q7P4</accession>
<dbReference type="PROSITE" id="PS01003">
    <property type="entry name" value="TCTP_2"/>
    <property type="match status" value="1"/>
</dbReference>
<dbReference type="STRING" id="43700.ENSMALP00000006330"/>
<dbReference type="InterPro" id="IPR034737">
    <property type="entry name" value="TCTP"/>
</dbReference>
<evidence type="ECO:0000256" key="2">
    <source>
        <dbReference type="PROSITE-ProRule" id="PRU01133"/>
    </source>
</evidence>
<dbReference type="InterPro" id="IPR011323">
    <property type="entry name" value="Mss4/transl-control_tumour"/>
</dbReference>
<evidence type="ECO:0000256" key="3">
    <source>
        <dbReference type="SAM" id="MobiDB-lite"/>
    </source>
</evidence>
<dbReference type="InterPro" id="IPR011057">
    <property type="entry name" value="Mss4-like_sf"/>
</dbReference>
<sequence>MIIYRDILSGDEMFSDAFKITVSQCGFLYEVEGKTVTRTDGFDESSISSNPSADEVSEASETTSVMGVDIILNHRLQKTSFTKKQYMTYIKGYMKMLKVKLEETNPARVEDFMAGAGALVKKITANLDNYDFYTGENMNPEGMVGLLDYREDGTTPYMLFMKDGLEIEKF</sequence>
<dbReference type="GO" id="GO:0005509">
    <property type="term" value="F:calcium ion binding"/>
    <property type="evidence" value="ECO:0007669"/>
    <property type="project" value="TreeGrafter"/>
</dbReference>
<dbReference type="RefSeq" id="XP_020470123.1">
    <property type="nucleotide sequence ID" value="XM_020614467.1"/>
</dbReference>
<dbReference type="AlphaFoldDB" id="A0A3Q3Q7P4"/>
<dbReference type="OrthoDB" id="10248936at2759"/>
<proteinExistence type="inferred from homology"/>
<dbReference type="FunFam" id="2.170.150.10:FF:000002">
    <property type="entry name" value="Translationally-controlled tumor protein homolog"/>
    <property type="match status" value="1"/>
</dbReference>
<keyword evidence="6" id="KW-1185">Reference proteome</keyword>
<feature type="domain" description="TCTP" evidence="4">
    <location>
        <begin position="1"/>
        <end position="170"/>
    </location>
</feature>
<dbReference type="PANTHER" id="PTHR11991">
    <property type="entry name" value="TRANSLATIONALLY CONTROLLED TUMOR PROTEIN-RELATED"/>
    <property type="match status" value="1"/>
</dbReference>